<dbReference type="Proteomes" id="UP000050833">
    <property type="component" value="Unassembled WGS sequence"/>
</dbReference>
<proteinExistence type="inferred from homology"/>
<dbReference type="SUPFAM" id="SSF53092">
    <property type="entry name" value="Creatinase/prolidase N-terminal domain"/>
    <property type="match status" value="1"/>
</dbReference>
<dbReference type="Gene3D" id="3.40.350.10">
    <property type="entry name" value="Creatinase/prolidase N-terminal domain"/>
    <property type="match status" value="2"/>
</dbReference>
<evidence type="ECO:0000256" key="1">
    <source>
        <dbReference type="ARBA" id="ARBA00008766"/>
    </source>
</evidence>
<evidence type="ECO:0000259" key="5">
    <source>
        <dbReference type="Pfam" id="PF01321"/>
    </source>
</evidence>
<dbReference type="GO" id="GO:0005737">
    <property type="term" value="C:cytoplasm"/>
    <property type="evidence" value="ECO:0007669"/>
    <property type="project" value="UniProtKB-ARBA"/>
</dbReference>
<evidence type="ECO:0000259" key="4">
    <source>
        <dbReference type="Pfam" id="PF00557"/>
    </source>
</evidence>
<reference evidence="7 8" key="1">
    <citation type="submission" date="2015-10" db="EMBL/GenBank/DDBJ databases">
        <title>Butyribacter intestini gen. nov., sp. nov., a butyric acid-producing bacterium of the family Lachnospiraceae isolated from the human faeces.</title>
        <authorList>
            <person name="Zou Y."/>
            <person name="Xue W."/>
            <person name="Luo G."/>
            <person name="Lv M."/>
        </authorList>
    </citation>
    <scope>NUCLEOTIDE SEQUENCE [LARGE SCALE GENOMIC DNA]</scope>
    <source>
        <strain evidence="7 8">TF01-11</strain>
    </source>
</reference>
<dbReference type="InterPro" id="IPR036005">
    <property type="entry name" value="Creatinase/aminopeptidase-like"/>
</dbReference>
<dbReference type="InterPro" id="IPR029149">
    <property type="entry name" value="Creatin/AminoP/Spt16_N"/>
</dbReference>
<dbReference type="Pfam" id="PF01321">
    <property type="entry name" value="Creatinase_N"/>
    <property type="match status" value="1"/>
</dbReference>
<evidence type="ECO:0000259" key="6">
    <source>
        <dbReference type="Pfam" id="PF16188"/>
    </source>
</evidence>
<gene>
    <name evidence="7" type="ORF">APZ18_04010</name>
</gene>
<keyword evidence="8" id="KW-1185">Reference proteome</keyword>
<protein>
    <submittedName>
        <fullName evidence="7">Peptidase M24</fullName>
    </submittedName>
</protein>
<dbReference type="InterPro" id="IPR032416">
    <property type="entry name" value="Peptidase_M24_C"/>
</dbReference>
<dbReference type="GO" id="GO:0070006">
    <property type="term" value="F:metalloaminopeptidase activity"/>
    <property type="evidence" value="ECO:0007669"/>
    <property type="project" value="InterPro"/>
</dbReference>
<dbReference type="InterPro" id="IPR050422">
    <property type="entry name" value="X-Pro_aminopeptidase_P"/>
</dbReference>
<evidence type="ECO:0000313" key="8">
    <source>
        <dbReference type="Proteomes" id="UP000050833"/>
    </source>
</evidence>
<feature type="domain" description="Creatinase N-terminal" evidence="5">
    <location>
        <begin position="8"/>
        <end position="134"/>
    </location>
</feature>
<dbReference type="InterPro" id="IPR000587">
    <property type="entry name" value="Creatinase_N"/>
</dbReference>
<dbReference type="SUPFAM" id="SSF55920">
    <property type="entry name" value="Creatinase/aminopeptidase"/>
    <property type="match status" value="1"/>
</dbReference>
<dbReference type="Gene3D" id="3.90.230.10">
    <property type="entry name" value="Creatinase/methionine aminopeptidase superfamily"/>
    <property type="match status" value="1"/>
</dbReference>
<keyword evidence="3" id="KW-0378">Hydrolase</keyword>
<evidence type="ECO:0000313" key="7">
    <source>
        <dbReference type="EMBL" id="KQC86362.1"/>
    </source>
</evidence>
<organism evidence="7 8">
    <name type="scientific">Butyribacter intestini</name>
    <dbReference type="NCBI Taxonomy" id="1703332"/>
    <lineage>
        <taxon>Bacteria</taxon>
        <taxon>Bacillati</taxon>
        <taxon>Bacillota</taxon>
        <taxon>Clostridia</taxon>
        <taxon>Lachnospirales</taxon>
        <taxon>Lachnospiraceae</taxon>
        <taxon>Butyribacter</taxon>
    </lineage>
</organism>
<dbReference type="PANTHER" id="PTHR43763:SF6">
    <property type="entry name" value="XAA-PRO AMINOPEPTIDASE 1"/>
    <property type="match status" value="1"/>
</dbReference>
<dbReference type="Pfam" id="PF00557">
    <property type="entry name" value="Peptidase_M24"/>
    <property type="match status" value="1"/>
</dbReference>
<dbReference type="Pfam" id="PF16188">
    <property type="entry name" value="Peptidase_M24_C"/>
    <property type="match status" value="1"/>
</dbReference>
<comment type="similarity">
    <text evidence="1">Belongs to the peptidase M24B family.</text>
</comment>
<keyword evidence="2" id="KW-0479">Metal-binding</keyword>
<dbReference type="FunFam" id="3.90.230.10:FF:000009">
    <property type="entry name" value="xaa-Pro aminopeptidase 2"/>
    <property type="match status" value="1"/>
</dbReference>
<dbReference type="AlphaFoldDB" id="A0AAW3JUC5"/>
<dbReference type="InterPro" id="IPR033740">
    <property type="entry name" value="Pept_M24B"/>
</dbReference>
<dbReference type="RefSeq" id="WP_055941788.1">
    <property type="nucleotide sequence ID" value="NZ_JAQDCV010000001.1"/>
</dbReference>
<dbReference type="InterPro" id="IPR000994">
    <property type="entry name" value="Pept_M24"/>
</dbReference>
<name>A0AAW3JUC5_9FIRM</name>
<sequence length="600" mass="69050">MKTVVEKLENLRNKMKENDVQAYIICTEDYHGSEYAGDYFKEREYMSGFTGSAGTLVILYDEAALWTDGRYFLQAEDELSGSTIKLMKMFQTGVPAIEEYLYDKLSDSDRIGFDGRTLTTAFAEKIYNKVSSKNITFKYDIDLVGELWKDRPMLSKEKVWKLDEKYTGLHSSQKFINVRAKMSENGIDTLIVSALDQIAWLLNLRGNDVLCNPVFLSYMMIFRDRAVLYAANEIFDDGILSYLKELNVEVRDYDIFYDELKKIDKNSKIQLDYANSNYCTKMCIPADAFVLNKKSPIILMKAVKTKCEYENEKAAHIKDGAAVTKFMYWLQKNVGKEKITEISAAEKLEQFRCEQDGYLGASFTPIMAFAEHGAIVHYSATEKSNAVLEPRSFLLSDTGGHYIEGTTDITRTFPLGKLTEEEKKAYTVVLTAHLRLAAARFPYGMTGTQLDAIAREPLWQHGMDFNHGTGHGVGYILNVHEGPNGISWQMRNKKLPYAVFEEGMITSNEPGFYQEGRFGIRHENLILCLKDKKTPYGQFMRFENLTFVPFDWDAIDVRYMTESDVCRLNRYHKAVYEKISPFLSEDEKIWLEEKTRERLK</sequence>
<accession>A0AAW3JUC5</accession>
<feature type="domain" description="Peptidase M24 C-terminal" evidence="6">
    <location>
        <begin position="538"/>
        <end position="596"/>
    </location>
</feature>
<evidence type="ECO:0000256" key="2">
    <source>
        <dbReference type="ARBA" id="ARBA00022723"/>
    </source>
</evidence>
<dbReference type="CDD" id="cd01085">
    <property type="entry name" value="APP"/>
    <property type="match status" value="1"/>
</dbReference>
<comment type="caution">
    <text evidence="7">The sequence shown here is derived from an EMBL/GenBank/DDBJ whole genome shotgun (WGS) entry which is preliminary data.</text>
</comment>
<dbReference type="PANTHER" id="PTHR43763">
    <property type="entry name" value="XAA-PRO AMINOPEPTIDASE 1"/>
    <property type="match status" value="1"/>
</dbReference>
<dbReference type="EMBL" id="LLKB01000001">
    <property type="protein sequence ID" value="KQC86362.1"/>
    <property type="molecule type" value="Genomic_DNA"/>
</dbReference>
<evidence type="ECO:0000256" key="3">
    <source>
        <dbReference type="ARBA" id="ARBA00022801"/>
    </source>
</evidence>
<feature type="domain" description="Peptidase M24" evidence="4">
    <location>
        <begin position="313"/>
        <end position="528"/>
    </location>
</feature>
<dbReference type="GO" id="GO:0046872">
    <property type="term" value="F:metal ion binding"/>
    <property type="evidence" value="ECO:0007669"/>
    <property type="project" value="UniProtKB-KW"/>
</dbReference>
<dbReference type="FunFam" id="3.40.350.10:FF:000003">
    <property type="entry name" value="Xaa-pro aminopeptidase P"/>
    <property type="match status" value="1"/>
</dbReference>
<dbReference type="Pfam" id="PF16189">
    <property type="entry name" value="Creatinase_N_2"/>
    <property type="match status" value="1"/>
</dbReference>